<dbReference type="Pfam" id="PF01548">
    <property type="entry name" value="DEDD_Tnp_IS110"/>
    <property type="match status" value="1"/>
</dbReference>
<accession>A0A8J4A5Q7</accession>
<feature type="compositionally biased region" description="Low complexity" evidence="1">
    <location>
        <begin position="370"/>
        <end position="380"/>
    </location>
</feature>
<feature type="region of interest" description="Disordered" evidence="1">
    <location>
        <begin position="355"/>
        <end position="420"/>
    </location>
</feature>
<evidence type="ECO:0000256" key="1">
    <source>
        <dbReference type="SAM" id="MobiDB-lite"/>
    </source>
</evidence>
<dbReference type="InterPro" id="IPR047650">
    <property type="entry name" value="Transpos_IS110"/>
</dbReference>
<evidence type="ECO:0000313" key="5">
    <source>
        <dbReference type="Proteomes" id="UP000635606"/>
    </source>
</evidence>
<feature type="domain" description="Transposase IS110-like N-terminal" evidence="2">
    <location>
        <begin position="5"/>
        <end position="162"/>
    </location>
</feature>
<name>A0A8J4A5Q7_9ACTN</name>
<dbReference type="InterPro" id="IPR003346">
    <property type="entry name" value="Transposase_20"/>
</dbReference>
<keyword evidence="5" id="KW-1185">Reference proteome</keyword>
<evidence type="ECO:0000259" key="2">
    <source>
        <dbReference type="Pfam" id="PF01548"/>
    </source>
</evidence>
<dbReference type="PANTHER" id="PTHR33055:SF3">
    <property type="entry name" value="PUTATIVE TRANSPOSASE FOR IS117-RELATED"/>
    <property type="match status" value="1"/>
</dbReference>
<dbReference type="Pfam" id="PF02371">
    <property type="entry name" value="Transposase_20"/>
    <property type="match status" value="1"/>
</dbReference>
<dbReference type="GO" id="GO:0003677">
    <property type="term" value="F:DNA binding"/>
    <property type="evidence" value="ECO:0007669"/>
    <property type="project" value="InterPro"/>
</dbReference>
<dbReference type="AlphaFoldDB" id="A0A8J4A5Q7"/>
<comment type="caution">
    <text evidence="4">The sequence shown here is derived from an EMBL/GenBank/DDBJ whole genome shotgun (WGS) entry which is preliminary data.</text>
</comment>
<organism evidence="4 5">
    <name type="scientific">Virgisporangium ochraceum</name>
    <dbReference type="NCBI Taxonomy" id="65505"/>
    <lineage>
        <taxon>Bacteria</taxon>
        <taxon>Bacillati</taxon>
        <taxon>Actinomycetota</taxon>
        <taxon>Actinomycetes</taxon>
        <taxon>Micromonosporales</taxon>
        <taxon>Micromonosporaceae</taxon>
        <taxon>Virgisporangium</taxon>
    </lineage>
</organism>
<dbReference type="GO" id="GO:0006313">
    <property type="term" value="P:DNA transposition"/>
    <property type="evidence" value="ECO:0007669"/>
    <property type="project" value="InterPro"/>
</dbReference>
<dbReference type="Proteomes" id="UP000635606">
    <property type="component" value="Unassembled WGS sequence"/>
</dbReference>
<reference evidence="4" key="1">
    <citation type="submission" date="2021-01" db="EMBL/GenBank/DDBJ databases">
        <title>Whole genome shotgun sequence of Virgisporangium ochraceum NBRC 16418.</title>
        <authorList>
            <person name="Komaki H."/>
            <person name="Tamura T."/>
        </authorList>
    </citation>
    <scope>NUCLEOTIDE SEQUENCE</scope>
    <source>
        <strain evidence="4">NBRC 16418</strain>
    </source>
</reference>
<sequence>MEIFCGIDWAERHHDVAVVDQAGTLLVRRRITDDLAGFTALSAMLAEHGGEQFTAVDVAIETDRGLLVAALRAAGHRVFAINPKAVDRYRDRHSVSGAKSDPGDALVLAHLLRTDRDQHRPMPDDSELGQAVSVLARAHQDLIWARRQDANRLRSLLREFFPAALTAFTDLTTKTALTVLATAPTPTAAALLTRANLVDLLHAAGRGTRPAEAAHLTETFTAEELRQPAAVETAMGEAVRAIVRTLTATNESIRQLEHALAASFEQHPDAEIIDSLPGLGLVLGARVLGEFGDDPTRFTHAASRRNYAGTAPITRASGRHRAVLARYIRNKRLADACYLWAFAALTRSTGARSYYDRRRSAGDRHNAALRRPTPSRQQTPRPTPPLPDHPRALQRSPRLARTGHRLTTNSRGVSSGDVVDHTANNVVGTLPTFESAKRTRLRSGSAVGPQRAGRSFPHLTTD</sequence>
<dbReference type="InterPro" id="IPR002525">
    <property type="entry name" value="Transp_IS110-like_N"/>
</dbReference>
<dbReference type="GO" id="GO:0004803">
    <property type="term" value="F:transposase activity"/>
    <property type="evidence" value="ECO:0007669"/>
    <property type="project" value="InterPro"/>
</dbReference>
<protein>
    <submittedName>
        <fullName evidence="4">Mini-circle putative transposase for IS117</fullName>
    </submittedName>
</protein>
<dbReference type="NCBIfam" id="NF033542">
    <property type="entry name" value="transpos_IS110"/>
    <property type="match status" value="1"/>
</dbReference>
<evidence type="ECO:0000259" key="3">
    <source>
        <dbReference type="Pfam" id="PF02371"/>
    </source>
</evidence>
<dbReference type="PANTHER" id="PTHR33055">
    <property type="entry name" value="TRANSPOSASE FOR INSERTION SEQUENCE ELEMENT IS1111A"/>
    <property type="match status" value="1"/>
</dbReference>
<feature type="compositionally biased region" description="Basic and acidic residues" evidence="1">
    <location>
        <begin position="355"/>
        <end position="366"/>
    </location>
</feature>
<proteinExistence type="predicted"/>
<dbReference type="EMBL" id="BOPH01000133">
    <property type="protein sequence ID" value="GIJ74340.1"/>
    <property type="molecule type" value="Genomic_DNA"/>
</dbReference>
<evidence type="ECO:0000313" key="4">
    <source>
        <dbReference type="EMBL" id="GIJ74340.1"/>
    </source>
</evidence>
<feature type="domain" description="Transposase IS116/IS110/IS902 C-terminal" evidence="3">
    <location>
        <begin position="271"/>
        <end position="355"/>
    </location>
</feature>
<gene>
    <name evidence="4" type="ORF">Voc01_092570</name>
</gene>
<feature type="region of interest" description="Disordered" evidence="1">
    <location>
        <begin position="437"/>
        <end position="462"/>
    </location>
</feature>